<dbReference type="Proteomes" id="UP001302949">
    <property type="component" value="Unassembled WGS sequence"/>
</dbReference>
<keyword evidence="2" id="KW-0223">Dioxygenase</keyword>
<gene>
    <name evidence="2" type="ORF">VB248_20690</name>
</gene>
<dbReference type="PANTHER" id="PTHR36110:SF4">
    <property type="entry name" value="RING-CLEAVING DIOXYGENASE MHQA-RELATED"/>
    <property type="match status" value="1"/>
</dbReference>
<comment type="caution">
    <text evidence="2">The sequence shown here is derived from an EMBL/GenBank/DDBJ whole genome shotgun (WGS) entry which is preliminary data.</text>
</comment>
<dbReference type="Gene3D" id="3.10.180.10">
    <property type="entry name" value="2,3-Dihydroxybiphenyl 1,2-Dioxygenase, domain 1"/>
    <property type="match status" value="2"/>
</dbReference>
<dbReference type="RefSeq" id="WP_323298740.1">
    <property type="nucleotide sequence ID" value="NZ_JAYFUM010000029.1"/>
</dbReference>
<dbReference type="EMBL" id="JAYFUM010000029">
    <property type="protein sequence ID" value="MEA5141584.1"/>
    <property type="molecule type" value="Genomic_DNA"/>
</dbReference>
<proteinExistence type="predicted"/>
<feature type="domain" description="VOC" evidence="1">
    <location>
        <begin position="155"/>
        <end position="277"/>
    </location>
</feature>
<accession>A0ABU5QFD1</accession>
<feature type="domain" description="VOC" evidence="1">
    <location>
        <begin position="8"/>
        <end position="134"/>
    </location>
</feature>
<keyword evidence="3" id="KW-1185">Reference proteome</keyword>
<evidence type="ECO:0000259" key="1">
    <source>
        <dbReference type="PROSITE" id="PS51819"/>
    </source>
</evidence>
<name>A0ABU5QFD1_9BACT</name>
<dbReference type="InterPro" id="IPR004360">
    <property type="entry name" value="Glyas_Fos-R_dOase_dom"/>
</dbReference>
<organism evidence="2 3">
    <name type="scientific">Arcicella rigui</name>
    <dbReference type="NCBI Taxonomy" id="797020"/>
    <lineage>
        <taxon>Bacteria</taxon>
        <taxon>Pseudomonadati</taxon>
        <taxon>Bacteroidota</taxon>
        <taxon>Cytophagia</taxon>
        <taxon>Cytophagales</taxon>
        <taxon>Flectobacillaceae</taxon>
        <taxon>Arcicella</taxon>
    </lineage>
</organism>
<dbReference type="InterPro" id="IPR029068">
    <property type="entry name" value="Glyas_Bleomycin-R_OHBP_Dase"/>
</dbReference>
<dbReference type="PROSITE" id="PS51819">
    <property type="entry name" value="VOC"/>
    <property type="match status" value="2"/>
</dbReference>
<dbReference type="Pfam" id="PF00903">
    <property type="entry name" value="Glyoxalase"/>
    <property type="match status" value="1"/>
</dbReference>
<evidence type="ECO:0000313" key="3">
    <source>
        <dbReference type="Proteomes" id="UP001302949"/>
    </source>
</evidence>
<evidence type="ECO:0000313" key="2">
    <source>
        <dbReference type="EMBL" id="MEA5141584.1"/>
    </source>
</evidence>
<sequence length="327" mass="37006">MKTPLITGLHHITAMASDPQVNLDFYAGFLGLRLVKKTVNFDAPDVYHLYYGDETGNAGSIMTFFPFGASPYRGKHGTGQAATTSFSIPMNAIDYWMKRFEQYDIKYKHPQSRFNEAVIYFEDPDGLGLELVANDTDTRSPFTYGHIPAEFAIRGFWGSELWETSYERTEALLTGHLGYKFIGEAGVRRRYVPENAAGELAGKYVDILWDSNQRYGQGGIGTVHHIAFDTPTDETQQAVREILLSKHYVPTQVLDRQYFHSIYFREPGGVLFEVATTPPGFVLDETVENLGTALKLPPWQERNRGQIEKLLQPISLEKTLEKYALKV</sequence>
<protein>
    <submittedName>
        <fullName evidence="2">Ring-cleaving dioxygenase</fullName>
    </submittedName>
</protein>
<dbReference type="InterPro" id="IPR052537">
    <property type="entry name" value="Extradiol_RC_dioxygenase"/>
</dbReference>
<keyword evidence="2" id="KW-0560">Oxidoreductase</keyword>
<dbReference type="SUPFAM" id="SSF54593">
    <property type="entry name" value="Glyoxalase/Bleomycin resistance protein/Dihydroxybiphenyl dioxygenase"/>
    <property type="match status" value="1"/>
</dbReference>
<reference evidence="2 3" key="1">
    <citation type="submission" date="2023-12" db="EMBL/GenBank/DDBJ databases">
        <title>Novel species of the genus Arcicella isolated from rivers.</title>
        <authorList>
            <person name="Lu H."/>
        </authorList>
    </citation>
    <scope>NUCLEOTIDE SEQUENCE [LARGE SCALE GENOMIC DNA]</scope>
    <source>
        <strain evidence="2 3">KCTC 23307</strain>
    </source>
</reference>
<dbReference type="CDD" id="cd08347">
    <property type="entry name" value="PcpA_C_like"/>
    <property type="match status" value="1"/>
</dbReference>
<dbReference type="GO" id="GO:0051213">
    <property type="term" value="F:dioxygenase activity"/>
    <property type="evidence" value="ECO:0007669"/>
    <property type="project" value="UniProtKB-KW"/>
</dbReference>
<dbReference type="PANTHER" id="PTHR36110">
    <property type="entry name" value="RING-CLEAVING DIOXYGENASE MHQE-RELATED"/>
    <property type="match status" value="1"/>
</dbReference>
<dbReference type="InterPro" id="IPR037523">
    <property type="entry name" value="VOC_core"/>
</dbReference>